<name>A0A0B2UZE6_TOXCA</name>
<dbReference type="OrthoDB" id="5873401at2759"/>
<evidence type="ECO:0000256" key="1">
    <source>
        <dbReference type="SAM" id="MobiDB-lite"/>
    </source>
</evidence>
<proteinExistence type="predicted"/>
<sequence length="197" mass="21917">MMKLFELRDDRRKEIVRSSSHIDAVKRDIMRTMSYTQHFSLLRSGRTHENGVTEEAFDGEHHVPDDQPESSPAKFTISEKNTPSPINNSQVFYLPSVSDHAVDSTAVQPLFGASPVRSSGAHQILRLTDRPRIDLESSSCAVKNVPTISHSISNTFPSVSSPAPSLSPTVLLPHETIREIQVIFQLDVSLMLIKGEE</sequence>
<keyword evidence="3" id="KW-1185">Reference proteome</keyword>
<dbReference type="STRING" id="6265.A0A0B2UZE6"/>
<feature type="region of interest" description="Disordered" evidence="1">
    <location>
        <begin position="57"/>
        <end position="82"/>
    </location>
</feature>
<dbReference type="AlphaFoldDB" id="A0A0B2UZE6"/>
<comment type="caution">
    <text evidence="2">The sequence shown here is derived from an EMBL/GenBank/DDBJ whole genome shotgun (WGS) entry which is preliminary data.</text>
</comment>
<accession>A0A0B2UZE6</accession>
<dbReference type="EMBL" id="JPKZ01002949">
    <property type="protein sequence ID" value="KHN74220.1"/>
    <property type="molecule type" value="Genomic_DNA"/>
</dbReference>
<evidence type="ECO:0000313" key="3">
    <source>
        <dbReference type="Proteomes" id="UP000031036"/>
    </source>
</evidence>
<keyword evidence="2" id="KW-0675">Receptor</keyword>
<organism evidence="2 3">
    <name type="scientific">Toxocara canis</name>
    <name type="common">Canine roundworm</name>
    <dbReference type="NCBI Taxonomy" id="6265"/>
    <lineage>
        <taxon>Eukaryota</taxon>
        <taxon>Metazoa</taxon>
        <taxon>Ecdysozoa</taxon>
        <taxon>Nematoda</taxon>
        <taxon>Chromadorea</taxon>
        <taxon>Rhabditida</taxon>
        <taxon>Spirurina</taxon>
        <taxon>Ascaridomorpha</taxon>
        <taxon>Ascaridoidea</taxon>
        <taxon>Toxocaridae</taxon>
        <taxon>Toxocara</taxon>
    </lineage>
</organism>
<reference evidence="2 3" key="1">
    <citation type="submission" date="2014-11" db="EMBL/GenBank/DDBJ databases">
        <title>Genetic blueprint of the zoonotic pathogen Toxocara canis.</title>
        <authorList>
            <person name="Zhu X.-Q."/>
            <person name="Korhonen P.K."/>
            <person name="Cai H."/>
            <person name="Young N.D."/>
            <person name="Nejsum P."/>
            <person name="von Samson-Himmelstjerna G."/>
            <person name="Boag P.R."/>
            <person name="Tan P."/>
            <person name="Li Q."/>
            <person name="Min J."/>
            <person name="Yang Y."/>
            <person name="Wang X."/>
            <person name="Fang X."/>
            <person name="Hall R.S."/>
            <person name="Hofmann A."/>
            <person name="Sternberg P.W."/>
            <person name="Jex A.R."/>
            <person name="Gasser R.B."/>
        </authorList>
    </citation>
    <scope>NUCLEOTIDE SEQUENCE [LARGE SCALE GENOMIC DNA]</scope>
    <source>
        <strain evidence="2">PN_DK_2014</strain>
    </source>
</reference>
<gene>
    <name evidence="2" type="primary">trp-1</name>
    <name evidence="2" type="ORF">Tcan_18086</name>
</gene>
<evidence type="ECO:0000313" key="2">
    <source>
        <dbReference type="EMBL" id="KHN74220.1"/>
    </source>
</evidence>
<protein>
    <submittedName>
        <fullName evidence="2">Transient-receptor-potential-like protein</fullName>
    </submittedName>
</protein>
<dbReference type="Proteomes" id="UP000031036">
    <property type="component" value="Unassembled WGS sequence"/>
</dbReference>